<dbReference type="AlphaFoldDB" id="A0AAV7HHZ0"/>
<proteinExistence type="predicted"/>
<comment type="caution">
    <text evidence="1">The sequence shown here is derived from an EMBL/GenBank/DDBJ whole genome shotgun (WGS) entry which is preliminary data.</text>
</comment>
<gene>
    <name evidence="1" type="ORF">KQX54_007896</name>
</gene>
<dbReference type="EMBL" id="JAHXZJ010002609">
    <property type="protein sequence ID" value="KAH0539761.1"/>
    <property type="molecule type" value="Genomic_DNA"/>
</dbReference>
<sequence>MLCASDLVVANCIAARVTGVPPCRSRIPPVVSAGLGATEPLRGSTIRCLRGSQLLFNQINFTYKLSYSFAENYIIPETAVESYGQGEYYVECPSLQADENKYKGKAINYSCNLMPAWLERLSLRNSVALLYSGMPVAPRTDTRKPTELKNTAHFRGISGLLASTVLGASDTLPFRFISPILDLILQKILKVRLCAYNPLNLIQYILV</sequence>
<organism evidence="1 2">
    <name type="scientific">Cotesia glomerata</name>
    <name type="common">Lepidopteran parasitic wasp</name>
    <name type="synonym">Apanteles glomeratus</name>
    <dbReference type="NCBI Taxonomy" id="32391"/>
    <lineage>
        <taxon>Eukaryota</taxon>
        <taxon>Metazoa</taxon>
        <taxon>Ecdysozoa</taxon>
        <taxon>Arthropoda</taxon>
        <taxon>Hexapoda</taxon>
        <taxon>Insecta</taxon>
        <taxon>Pterygota</taxon>
        <taxon>Neoptera</taxon>
        <taxon>Endopterygota</taxon>
        <taxon>Hymenoptera</taxon>
        <taxon>Apocrita</taxon>
        <taxon>Ichneumonoidea</taxon>
        <taxon>Braconidae</taxon>
        <taxon>Microgastrinae</taxon>
        <taxon>Cotesia</taxon>
    </lineage>
</organism>
<evidence type="ECO:0000313" key="1">
    <source>
        <dbReference type="EMBL" id="KAH0539761.1"/>
    </source>
</evidence>
<keyword evidence="2" id="KW-1185">Reference proteome</keyword>
<reference evidence="1 2" key="1">
    <citation type="journal article" date="2021" name="J. Hered.">
        <title>A chromosome-level genome assembly of the parasitoid wasp, Cotesia glomerata (Hymenoptera: Braconidae).</title>
        <authorList>
            <person name="Pinto B.J."/>
            <person name="Weis J.J."/>
            <person name="Gamble T."/>
            <person name="Ode P.J."/>
            <person name="Paul R."/>
            <person name="Zaspel J.M."/>
        </authorList>
    </citation>
    <scope>NUCLEOTIDE SEQUENCE [LARGE SCALE GENOMIC DNA]</scope>
    <source>
        <strain evidence="1">CgM1</strain>
    </source>
</reference>
<accession>A0AAV7HHZ0</accession>
<protein>
    <submittedName>
        <fullName evidence="1">Uncharacterized protein</fullName>
    </submittedName>
</protein>
<evidence type="ECO:0000313" key="2">
    <source>
        <dbReference type="Proteomes" id="UP000826195"/>
    </source>
</evidence>
<name>A0AAV7HHZ0_COTGL</name>
<dbReference type="Proteomes" id="UP000826195">
    <property type="component" value="Unassembled WGS sequence"/>
</dbReference>